<dbReference type="NCBIfam" id="TIGR00739">
    <property type="entry name" value="yajC"/>
    <property type="match status" value="1"/>
</dbReference>
<evidence type="ECO:0000256" key="6">
    <source>
        <dbReference type="ARBA" id="ARBA00022927"/>
    </source>
</evidence>
<accession>F0EGT4</accession>
<dbReference type="Pfam" id="PF02699">
    <property type="entry name" value="YajC"/>
    <property type="match status" value="1"/>
</dbReference>
<keyword evidence="4" id="KW-1003">Cell membrane</keyword>
<keyword evidence="5 10" id="KW-0812">Transmembrane</keyword>
<protein>
    <submittedName>
        <fullName evidence="11">Preprotein translocase, YajC subunit</fullName>
    </submittedName>
</protein>
<keyword evidence="3" id="KW-0813">Transport</keyword>
<keyword evidence="7 10" id="KW-1133">Transmembrane helix</keyword>
<dbReference type="PANTHER" id="PTHR33909:SF1">
    <property type="entry name" value="SEC TRANSLOCON ACCESSORY COMPLEX SUBUNIT YAJC"/>
    <property type="match status" value="1"/>
</dbReference>
<keyword evidence="8" id="KW-0811">Translocation</keyword>
<feature type="transmembrane region" description="Helical" evidence="10">
    <location>
        <begin position="6"/>
        <end position="26"/>
    </location>
</feature>
<gene>
    <name evidence="11" type="primary">yajC</name>
    <name evidence="11" type="ORF">HMPREF9087_0381</name>
</gene>
<evidence type="ECO:0000256" key="7">
    <source>
        <dbReference type="ARBA" id="ARBA00022989"/>
    </source>
</evidence>
<name>F0EGT4_ENTCA</name>
<sequence length="91" mass="10259">MWEMILAASIVVLVFLFLFLAVSSFLNEKHLKKQKGYFAELQQSLKKGQKIKLYGGIIGEIQTLGKETVDLRVKSGTVIEVERSAVTEIMQ</sequence>
<evidence type="ECO:0000256" key="3">
    <source>
        <dbReference type="ARBA" id="ARBA00022448"/>
    </source>
</evidence>
<reference evidence="11 12" key="1">
    <citation type="submission" date="2011-01" db="EMBL/GenBank/DDBJ databases">
        <authorList>
            <person name="Muzny D."/>
            <person name="Qin X."/>
            <person name="Deng J."/>
            <person name="Jiang H."/>
            <person name="Liu Y."/>
            <person name="Qu J."/>
            <person name="Song X.-Z."/>
            <person name="Zhang L."/>
            <person name="Thornton R."/>
            <person name="Coyle M."/>
            <person name="Francisco L."/>
            <person name="Jackson L."/>
            <person name="Javaid M."/>
            <person name="Korchina V."/>
            <person name="Kovar C."/>
            <person name="Mata R."/>
            <person name="Mathew T."/>
            <person name="Ngo R."/>
            <person name="Nguyen L."/>
            <person name="Nguyen N."/>
            <person name="Okwuonu G."/>
            <person name="Ongeri F."/>
            <person name="Pham C."/>
            <person name="Simmons D."/>
            <person name="Wilczek-Boney K."/>
            <person name="Hale W."/>
            <person name="Jakkamsetti A."/>
            <person name="Pham P."/>
            <person name="Ruth R."/>
            <person name="San Lucas F."/>
            <person name="Warren J."/>
            <person name="Zhang J."/>
            <person name="Zhao Z."/>
            <person name="Zhou C."/>
            <person name="Zhu D."/>
            <person name="Lee S."/>
            <person name="Bess C."/>
            <person name="Blankenburg K."/>
            <person name="Forbes L."/>
            <person name="Fu Q."/>
            <person name="Gubbala S."/>
            <person name="Hirani K."/>
            <person name="Jayaseelan J.C."/>
            <person name="Lara F."/>
            <person name="Munidasa M."/>
            <person name="Palculict T."/>
            <person name="Patil S."/>
            <person name="Pu L.-L."/>
            <person name="Saada N."/>
            <person name="Tang L."/>
            <person name="Weissenberger G."/>
            <person name="Zhu Y."/>
            <person name="Hemphill L."/>
            <person name="Shang Y."/>
            <person name="Youmans B."/>
            <person name="Ayvaz T."/>
            <person name="Ross M."/>
            <person name="Santibanez J."/>
            <person name="Aqrawi P."/>
            <person name="Gross S."/>
            <person name="Joshi V."/>
            <person name="Fowler G."/>
            <person name="Nazareth L."/>
            <person name="Reid J."/>
            <person name="Worley K."/>
            <person name="Petrosino J."/>
            <person name="Highlander S."/>
            <person name="Gibbs R."/>
        </authorList>
    </citation>
    <scope>NUCLEOTIDE SEQUENCE [LARGE SCALE GENOMIC DNA]</scope>
    <source>
        <strain evidence="11 12">ATCC 12755</strain>
    </source>
</reference>
<organism evidence="11 12">
    <name type="scientific">Enterococcus casseliflavus ATCC 12755</name>
    <dbReference type="NCBI Taxonomy" id="888066"/>
    <lineage>
        <taxon>Bacteria</taxon>
        <taxon>Bacillati</taxon>
        <taxon>Bacillota</taxon>
        <taxon>Bacilli</taxon>
        <taxon>Lactobacillales</taxon>
        <taxon>Enterococcaceae</taxon>
        <taxon>Enterococcus</taxon>
    </lineage>
</organism>
<evidence type="ECO:0000256" key="1">
    <source>
        <dbReference type="ARBA" id="ARBA00004162"/>
    </source>
</evidence>
<dbReference type="SMART" id="SM01323">
    <property type="entry name" value="YajC"/>
    <property type="match status" value="1"/>
</dbReference>
<evidence type="ECO:0000256" key="2">
    <source>
        <dbReference type="ARBA" id="ARBA00006742"/>
    </source>
</evidence>
<evidence type="ECO:0000256" key="10">
    <source>
        <dbReference type="SAM" id="Phobius"/>
    </source>
</evidence>
<dbReference type="PANTHER" id="PTHR33909">
    <property type="entry name" value="SEC TRANSLOCON ACCESSORY COMPLEX SUBUNIT YAJC"/>
    <property type="match status" value="1"/>
</dbReference>
<evidence type="ECO:0000256" key="4">
    <source>
        <dbReference type="ARBA" id="ARBA00022475"/>
    </source>
</evidence>
<comment type="subcellular location">
    <subcellularLocation>
        <location evidence="1">Cell membrane</location>
        <topology evidence="1">Single-pass membrane protein</topology>
    </subcellularLocation>
</comment>
<dbReference type="GO" id="GO:0015031">
    <property type="term" value="P:protein transport"/>
    <property type="evidence" value="ECO:0007669"/>
    <property type="project" value="UniProtKB-KW"/>
</dbReference>
<keyword evidence="6" id="KW-0653">Protein transport</keyword>
<dbReference type="Proteomes" id="UP000004835">
    <property type="component" value="Unassembled WGS sequence"/>
</dbReference>
<comment type="similarity">
    <text evidence="2">Belongs to the YajC family.</text>
</comment>
<evidence type="ECO:0000313" key="11">
    <source>
        <dbReference type="EMBL" id="EGC71004.1"/>
    </source>
</evidence>
<evidence type="ECO:0000256" key="8">
    <source>
        <dbReference type="ARBA" id="ARBA00023010"/>
    </source>
</evidence>
<dbReference type="HOGENOM" id="CLU_116157_6_1_9"/>
<proteinExistence type="inferred from homology"/>
<evidence type="ECO:0000256" key="5">
    <source>
        <dbReference type="ARBA" id="ARBA00022692"/>
    </source>
</evidence>
<dbReference type="EMBL" id="AEWT01000002">
    <property type="protein sequence ID" value="EGC71004.1"/>
    <property type="molecule type" value="Genomic_DNA"/>
</dbReference>
<comment type="caution">
    <text evidence="11">The sequence shown here is derived from an EMBL/GenBank/DDBJ whole genome shotgun (WGS) entry which is preliminary data.</text>
</comment>
<dbReference type="RefSeq" id="WP_005232628.1">
    <property type="nucleotide sequence ID" value="NZ_GL872323.1"/>
</dbReference>
<evidence type="ECO:0000256" key="9">
    <source>
        <dbReference type="ARBA" id="ARBA00023136"/>
    </source>
</evidence>
<keyword evidence="9 10" id="KW-0472">Membrane</keyword>
<dbReference type="AlphaFoldDB" id="F0EGT4"/>
<evidence type="ECO:0000313" key="12">
    <source>
        <dbReference type="Proteomes" id="UP000004835"/>
    </source>
</evidence>
<dbReference type="GO" id="GO:0005886">
    <property type="term" value="C:plasma membrane"/>
    <property type="evidence" value="ECO:0007669"/>
    <property type="project" value="UniProtKB-SubCell"/>
</dbReference>
<dbReference type="InterPro" id="IPR003849">
    <property type="entry name" value="Preprotein_translocase_YajC"/>
</dbReference>